<keyword evidence="1" id="KW-1133">Transmembrane helix</keyword>
<protein>
    <submittedName>
        <fullName evidence="2">Uncharacterized protein</fullName>
    </submittedName>
</protein>
<evidence type="ECO:0000256" key="1">
    <source>
        <dbReference type="SAM" id="Phobius"/>
    </source>
</evidence>
<dbReference type="KEGG" id="mend:L6E24_11955"/>
<keyword evidence="1" id="KW-0812">Transmembrane</keyword>
<organism evidence="2 3">
    <name type="scientific">Methanoplanus endosymbiosus</name>
    <dbReference type="NCBI Taxonomy" id="33865"/>
    <lineage>
        <taxon>Archaea</taxon>
        <taxon>Methanobacteriati</taxon>
        <taxon>Methanobacteriota</taxon>
        <taxon>Stenosarchaea group</taxon>
        <taxon>Methanomicrobia</taxon>
        <taxon>Methanomicrobiales</taxon>
        <taxon>Methanomicrobiaceae</taxon>
        <taxon>Methanoplanus</taxon>
    </lineage>
</organism>
<proteinExistence type="predicted"/>
<reference evidence="2" key="1">
    <citation type="submission" date="2022-04" db="EMBL/GenBank/DDBJ databases">
        <title>Complete genome of Methanoplanus endosymbiosus DSM 3599.</title>
        <authorList>
            <person name="Chen S.-C."/>
            <person name="You Y.-T."/>
            <person name="Zhou Y.-Z."/>
            <person name="Lai M.-C."/>
        </authorList>
    </citation>
    <scope>NUCLEOTIDE SEQUENCE</scope>
    <source>
        <strain evidence="2">DSM 3599</strain>
    </source>
</reference>
<dbReference type="EMBL" id="CP096115">
    <property type="protein sequence ID" value="UUX92060.1"/>
    <property type="molecule type" value="Genomic_DNA"/>
</dbReference>
<keyword evidence="1" id="KW-0472">Membrane</keyword>
<dbReference type="AlphaFoldDB" id="A0A9E7PKX6"/>
<gene>
    <name evidence="2" type="ORF">L6E24_11955</name>
</gene>
<dbReference type="Proteomes" id="UP001060368">
    <property type="component" value="Chromosome"/>
</dbReference>
<evidence type="ECO:0000313" key="3">
    <source>
        <dbReference type="Proteomes" id="UP001060368"/>
    </source>
</evidence>
<sequence length="102" mass="11728">MREYTKITVLFVVLLATVLIFTILVTILVGLCSPEYDEHDWNDAYKGGYVAAISGMPKEIINPKFQENYDRGYTDGLNHKPEYDANFDNLSQEYNPFNIRGE</sequence>
<dbReference type="RefSeq" id="WP_257742212.1">
    <property type="nucleotide sequence ID" value="NZ_CP096115.1"/>
</dbReference>
<accession>A0A9E7PKX6</accession>
<name>A0A9E7PKX6_9EURY</name>
<keyword evidence="3" id="KW-1185">Reference proteome</keyword>
<evidence type="ECO:0000313" key="2">
    <source>
        <dbReference type="EMBL" id="UUX92060.1"/>
    </source>
</evidence>
<feature type="transmembrane region" description="Helical" evidence="1">
    <location>
        <begin position="7"/>
        <end position="31"/>
    </location>
</feature>
<dbReference type="GeneID" id="74308427"/>